<evidence type="ECO:0000313" key="1">
    <source>
        <dbReference type="EMBL" id="KAK9957798.1"/>
    </source>
</evidence>
<reference evidence="1 2" key="1">
    <citation type="submission" date="2024-05" db="EMBL/GenBank/DDBJ databases">
        <title>A high-quality chromosomal-level genome assembly of Topmouth culter (Culter alburnus).</title>
        <authorList>
            <person name="Zhao H."/>
        </authorList>
    </citation>
    <scope>NUCLEOTIDE SEQUENCE [LARGE SCALE GENOMIC DNA]</scope>
    <source>
        <strain evidence="1">CATC2023</strain>
        <tissue evidence="1">Muscle</tissue>
    </source>
</reference>
<proteinExistence type="predicted"/>
<feature type="non-terminal residue" evidence="1">
    <location>
        <position position="86"/>
    </location>
</feature>
<gene>
    <name evidence="1" type="ORF">ABG768_012014</name>
</gene>
<accession>A0AAW1ZA72</accession>
<protein>
    <submittedName>
        <fullName evidence="1">Uncharacterized protein</fullName>
    </submittedName>
</protein>
<name>A0AAW1ZA72_CULAL</name>
<organism evidence="1 2">
    <name type="scientific">Culter alburnus</name>
    <name type="common">Topmouth culter</name>
    <dbReference type="NCBI Taxonomy" id="194366"/>
    <lineage>
        <taxon>Eukaryota</taxon>
        <taxon>Metazoa</taxon>
        <taxon>Chordata</taxon>
        <taxon>Craniata</taxon>
        <taxon>Vertebrata</taxon>
        <taxon>Euteleostomi</taxon>
        <taxon>Actinopterygii</taxon>
        <taxon>Neopterygii</taxon>
        <taxon>Teleostei</taxon>
        <taxon>Ostariophysi</taxon>
        <taxon>Cypriniformes</taxon>
        <taxon>Xenocyprididae</taxon>
        <taxon>Xenocypridinae</taxon>
        <taxon>Culter</taxon>
    </lineage>
</organism>
<sequence>MKDTLASPFRHRLHTFPVLPTEQPHSSPAKLSVPLQRCRLSLFQSDEDDTDEKIDKIDCRLERKCRPLFGSLWLETPRAWFLVARR</sequence>
<keyword evidence="2" id="KW-1185">Reference proteome</keyword>
<dbReference type="Proteomes" id="UP001479290">
    <property type="component" value="Unassembled WGS sequence"/>
</dbReference>
<dbReference type="AlphaFoldDB" id="A0AAW1ZA72"/>
<comment type="caution">
    <text evidence="1">The sequence shown here is derived from an EMBL/GenBank/DDBJ whole genome shotgun (WGS) entry which is preliminary data.</text>
</comment>
<evidence type="ECO:0000313" key="2">
    <source>
        <dbReference type="Proteomes" id="UP001479290"/>
    </source>
</evidence>
<dbReference type="EMBL" id="JAWDJR010000019">
    <property type="protein sequence ID" value="KAK9957798.1"/>
    <property type="molecule type" value="Genomic_DNA"/>
</dbReference>